<dbReference type="EMBL" id="LLXE01000298">
    <property type="protein sequence ID" value="KUM58234.1"/>
    <property type="molecule type" value="Genomic_DNA"/>
</dbReference>
<protein>
    <submittedName>
        <fullName evidence="1">Uncharacterized protein</fullName>
    </submittedName>
</protein>
<gene>
    <name evidence="1" type="ORF">ACN42_g8923</name>
</gene>
<comment type="caution">
    <text evidence="1">The sequence shown here is derived from an EMBL/GenBank/DDBJ whole genome shotgun (WGS) entry which is preliminary data.</text>
</comment>
<evidence type="ECO:0000313" key="2">
    <source>
        <dbReference type="Proteomes" id="UP000055045"/>
    </source>
</evidence>
<organism evidence="1 2">
    <name type="scientific">Penicillium freii</name>
    <dbReference type="NCBI Taxonomy" id="48697"/>
    <lineage>
        <taxon>Eukaryota</taxon>
        <taxon>Fungi</taxon>
        <taxon>Dikarya</taxon>
        <taxon>Ascomycota</taxon>
        <taxon>Pezizomycotina</taxon>
        <taxon>Eurotiomycetes</taxon>
        <taxon>Eurotiomycetidae</taxon>
        <taxon>Eurotiales</taxon>
        <taxon>Aspergillaceae</taxon>
        <taxon>Penicillium</taxon>
    </lineage>
</organism>
<reference evidence="1 2" key="1">
    <citation type="submission" date="2015-10" db="EMBL/GenBank/DDBJ databases">
        <title>Genome sequencing of Penicillium freii.</title>
        <authorList>
            <person name="Nguyen H.D."/>
            <person name="Visagie C.M."/>
            <person name="Seifert K.A."/>
        </authorList>
    </citation>
    <scope>NUCLEOTIDE SEQUENCE [LARGE SCALE GENOMIC DNA]</scope>
    <source>
        <strain evidence="1 2">DAOM 242723</strain>
    </source>
</reference>
<dbReference type="STRING" id="48697.A0A101MCV1"/>
<sequence>MYLHTYHFNFTPFPETVGVDTATFEKVDDYFTTDGLTTYYYAEATGDGDGDMTPVGTPTATAGPEATQNCVRYVIPGPDTNHVLNSATTEFIYAFWGIAGWNSTDLDKKIPSLLKGCGVTEQIDVQEDTGRWGTVAMWNNGREWDMTDCVDEGLEFLGATALDNGNNCKEIPQVSQKKSFWYEDSAPAEIDWIYDNYPHKISSPYPLST</sequence>
<dbReference type="AlphaFoldDB" id="A0A101MCV1"/>
<evidence type="ECO:0000313" key="1">
    <source>
        <dbReference type="EMBL" id="KUM58234.1"/>
    </source>
</evidence>
<keyword evidence="2" id="KW-1185">Reference proteome</keyword>
<proteinExistence type="predicted"/>
<name>A0A101MCV1_PENFR</name>
<dbReference type="Proteomes" id="UP000055045">
    <property type="component" value="Unassembled WGS sequence"/>
</dbReference>
<accession>A0A101MCV1</accession>